<protein>
    <recommendedName>
        <fullName evidence="3">WAP domain-containing protein</fullName>
    </recommendedName>
</protein>
<dbReference type="Proteomes" id="UP001500454">
    <property type="component" value="Unassembled WGS sequence"/>
</dbReference>
<organism evidence="1 2">
    <name type="scientific">Hymenobacter koreensis</name>
    <dbReference type="NCBI Taxonomy" id="1084523"/>
    <lineage>
        <taxon>Bacteria</taxon>
        <taxon>Pseudomonadati</taxon>
        <taxon>Bacteroidota</taxon>
        <taxon>Cytophagia</taxon>
        <taxon>Cytophagales</taxon>
        <taxon>Hymenobacteraceae</taxon>
        <taxon>Hymenobacter</taxon>
    </lineage>
</organism>
<evidence type="ECO:0000313" key="1">
    <source>
        <dbReference type="EMBL" id="GAA4388614.1"/>
    </source>
</evidence>
<dbReference type="EMBL" id="BAABHA010000011">
    <property type="protein sequence ID" value="GAA4388614.1"/>
    <property type="molecule type" value="Genomic_DNA"/>
</dbReference>
<comment type="caution">
    <text evidence="1">The sequence shown here is derived from an EMBL/GenBank/DDBJ whole genome shotgun (WGS) entry which is preliminary data.</text>
</comment>
<gene>
    <name evidence="1" type="ORF">GCM10023186_35300</name>
</gene>
<name>A0ABP8JCB5_9BACT</name>
<evidence type="ECO:0000313" key="2">
    <source>
        <dbReference type="Proteomes" id="UP001500454"/>
    </source>
</evidence>
<proteinExistence type="predicted"/>
<keyword evidence="2" id="KW-1185">Reference proteome</keyword>
<evidence type="ECO:0008006" key="3">
    <source>
        <dbReference type="Google" id="ProtNLM"/>
    </source>
</evidence>
<accession>A0ABP8JCB5</accession>
<reference evidence="2" key="1">
    <citation type="journal article" date="2019" name="Int. J. Syst. Evol. Microbiol.">
        <title>The Global Catalogue of Microorganisms (GCM) 10K type strain sequencing project: providing services to taxonomists for standard genome sequencing and annotation.</title>
        <authorList>
            <consortium name="The Broad Institute Genomics Platform"/>
            <consortium name="The Broad Institute Genome Sequencing Center for Infectious Disease"/>
            <person name="Wu L."/>
            <person name="Ma J."/>
        </authorList>
    </citation>
    <scope>NUCLEOTIDE SEQUENCE [LARGE SCALE GENOMIC DNA]</scope>
    <source>
        <strain evidence="2">JCM 17924</strain>
    </source>
</reference>
<sequence>MLASRLPRPKHFNECYPRRTDRGSLSLPAALLSGGALFGFTSPPPTAADCPLKGTPDCPLVQNCAQAGTPACTAGALGCCAAM</sequence>